<dbReference type="GO" id="GO:0005737">
    <property type="term" value="C:cytoplasm"/>
    <property type="evidence" value="ECO:0007669"/>
    <property type="project" value="TreeGrafter"/>
</dbReference>
<organism evidence="7">
    <name type="scientific">Blastobotrys adeninivorans</name>
    <name type="common">Yeast</name>
    <name type="synonym">Arxula adeninivorans</name>
    <dbReference type="NCBI Taxonomy" id="409370"/>
    <lineage>
        <taxon>Eukaryota</taxon>
        <taxon>Fungi</taxon>
        <taxon>Dikarya</taxon>
        <taxon>Ascomycota</taxon>
        <taxon>Saccharomycotina</taxon>
        <taxon>Dipodascomycetes</taxon>
        <taxon>Dipodascales</taxon>
        <taxon>Trichomonascaceae</taxon>
        <taxon>Blastobotrys</taxon>
    </lineage>
</organism>
<accession>A0A060SZD4</accession>
<dbReference type="UniPathway" id="UPA00885"/>
<gene>
    <name evidence="7" type="ORF">GNLVRS02_ARAD1C06622g</name>
</gene>
<dbReference type="GO" id="GO:0019781">
    <property type="term" value="F:NEDD8 activating enzyme activity"/>
    <property type="evidence" value="ECO:0007669"/>
    <property type="project" value="UniProtKB-UniRule"/>
</dbReference>
<dbReference type="Pfam" id="PF00899">
    <property type="entry name" value="ThiF"/>
    <property type="match status" value="1"/>
</dbReference>
<evidence type="ECO:0000256" key="4">
    <source>
        <dbReference type="ARBA" id="ARBA00022786"/>
    </source>
</evidence>
<dbReference type="InterPro" id="IPR000594">
    <property type="entry name" value="ThiF_NAD_FAD-bd"/>
</dbReference>
<reference evidence="7" key="1">
    <citation type="submission" date="2014-02" db="EMBL/GenBank/DDBJ databases">
        <authorList>
            <person name="Genoscope - CEA"/>
        </authorList>
    </citation>
    <scope>NUCLEOTIDE SEQUENCE</scope>
    <source>
        <strain evidence="7">LS3</strain>
    </source>
</reference>
<dbReference type="PIRSF" id="PIRSF039099">
    <property type="entry name" value="APP-BP1"/>
    <property type="match status" value="1"/>
</dbReference>
<dbReference type="InterPro" id="IPR030667">
    <property type="entry name" value="APP-BP1"/>
</dbReference>
<dbReference type="Gene3D" id="3.40.50.720">
    <property type="entry name" value="NAD(P)-binding Rossmann-like Domain"/>
    <property type="match status" value="2"/>
</dbReference>
<name>A0A060SZD4_BLAAD</name>
<evidence type="ECO:0000256" key="3">
    <source>
        <dbReference type="ARBA" id="ARBA00015407"/>
    </source>
</evidence>
<reference evidence="7" key="2">
    <citation type="submission" date="2014-06" db="EMBL/GenBank/DDBJ databases">
        <title>The complete genome of Blastobotrys (Arxula) adeninivorans LS3 - a yeast of biotechnological interest.</title>
        <authorList>
            <person name="Kunze G."/>
            <person name="Gaillardin C."/>
            <person name="Czernicka M."/>
            <person name="Durrens P."/>
            <person name="Martin T."/>
            <person name="Boer E."/>
            <person name="Gabaldon T."/>
            <person name="Cruz J."/>
            <person name="Talla E."/>
            <person name="Marck C."/>
            <person name="Goffeau A."/>
            <person name="Barbe V."/>
            <person name="Baret P."/>
            <person name="Baronian K."/>
            <person name="Beier S."/>
            <person name="Bleykasten C."/>
            <person name="Bode R."/>
            <person name="Casaregola S."/>
            <person name="Despons L."/>
            <person name="Fairhead C."/>
            <person name="Giersberg M."/>
            <person name="Gierski P."/>
            <person name="Hahnel U."/>
            <person name="Hartmann A."/>
            <person name="Jankowska D."/>
            <person name="Jubin C."/>
            <person name="Jung P."/>
            <person name="Lafontaine I."/>
            <person name="Leh-Louis V."/>
            <person name="Lemaire M."/>
            <person name="Marcet-Houben M."/>
            <person name="Mascher M."/>
            <person name="Morel G."/>
            <person name="Richard G.-F."/>
            <person name="Riechen J."/>
            <person name="Sacerdot C."/>
            <person name="Sarkar A."/>
            <person name="Savel G."/>
            <person name="Schacherer J."/>
            <person name="Sherman D."/>
            <person name="Straub M.-L."/>
            <person name="Stein N."/>
            <person name="Thierry A."/>
            <person name="Trautwein-Schult A."/>
            <person name="Westhof E."/>
            <person name="Worch S."/>
            <person name="Dujon B."/>
            <person name="Souciet J.-L."/>
            <person name="Wincker P."/>
            <person name="Scholz U."/>
            <person name="Neuveglise N."/>
        </authorList>
    </citation>
    <scope>NUCLEOTIDE SEQUENCE</scope>
    <source>
        <strain evidence="7">LS3</strain>
    </source>
</reference>
<feature type="domain" description="THIF-type NAD/FAD binding fold" evidence="6">
    <location>
        <begin position="11"/>
        <end position="494"/>
    </location>
</feature>
<dbReference type="EMBL" id="HG937693">
    <property type="protein sequence ID" value="CDP34185.1"/>
    <property type="molecule type" value="Genomic_DNA"/>
</dbReference>
<dbReference type="InterPro" id="IPR035985">
    <property type="entry name" value="Ubiquitin-activating_enz"/>
</dbReference>
<evidence type="ECO:0000259" key="6">
    <source>
        <dbReference type="Pfam" id="PF00899"/>
    </source>
</evidence>
<dbReference type="InterPro" id="IPR045886">
    <property type="entry name" value="ThiF/MoeB/HesA"/>
</dbReference>
<dbReference type="FunFam" id="3.40.50.720:FF:000475">
    <property type="entry name" value="NEDD8-activating enzyme E1 regulatory subunit"/>
    <property type="match status" value="1"/>
</dbReference>
<protein>
    <recommendedName>
        <fullName evidence="3 5">NEDD8-activating enzyme E1 regulatory subunit</fullName>
    </recommendedName>
</protein>
<keyword evidence="4 5" id="KW-0833">Ubl conjugation pathway</keyword>
<dbReference type="AlphaFoldDB" id="A0A060SZD4"/>
<evidence type="ECO:0000256" key="5">
    <source>
        <dbReference type="PIRNR" id="PIRNR039099"/>
    </source>
</evidence>
<evidence type="ECO:0000256" key="2">
    <source>
        <dbReference type="ARBA" id="ARBA00006868"/>
    </source>
</evidence>
<dbReference type="GO" id="GO:0045116">
    <property type="term" value="P:protein neddylation"/>
    <property type="evidence" value="ECO:0007669"/>
    <property type="project" value="UniProtKB-UniRule"/>
</dbReference>
<dbReference type="SUPFAM" id="SSF69572">
    <property type="entry name" value="Activating enzymes of the ubiquitin-like proteins"/>
    <property type="match status" value="1"/>
</dbReference>
<dbReference type="PANTHER" id="PTHR10953:SF29">
    <property type="entry name" value="NEDD8-ACTIVATING ENZYME E1 REGULATORY SUBUNIT"/>
    <property type="match status" value="1"/>
</dbReference>
<evidence type="ECO:0000256" key="1">
    <source>
        <dbReference type="ARBA" id="ARBA00005032"/>
    </source>
</evidence>
<comment type="function">
    <text evidence="5">Regulatory subunit of the dimeric UBA3-ULA1 E1 enzyme.</text>
</comment>
<dbReference type="PANTHER" id="PTHR10953">
    <property type="entry name" value="UBIQUITIN-ACTIVATING ENZYME E1"/>
    <property type="match status" value="1"/>
</dbReference>
<comment type="similarity">
    <text evidence="2 5">Belongs to the ubiquitin-activating E1 family. ULA1 subfamily.</text>
</comment>
<proteinExistence type="inferred from homology"/>
<evidence type="ECO:0000313" key="7">
    <source>
        <dbReference type="EMBL" id="CDP34185.1"/>
    </source>
</evidence>
<dbReference type="PhylomeDB" id="A0A060SZD4"/>
<comment type="pathway">
    <text evidence="1 5">Protein modification; protein neddylation.</text>
</comment>
<sequence length="518" mass="57451">MATPSAKERKYDRQLRLWAAEGQAALENAHVCLLGATPTGCEIAKNIILPGLGSLTLVDSASVSEEDTASNFFVNIESIGSPRAMVTAQFLGELNPDAKVDGVVKDPAELVGSEEASFWTQYDLVIACELPLSTVEALSRLLFSKNIPLLATDTVGFYGYMTLSVQEHTIIETHPDSLVELRLDNPWPELVDFCNLYDLENLSPADHAHVPYVVLLQIYLKQWRDLHDGKLPQTYDEKKQFKQMIMSHQPNDDPENYEQTVANVWRLAQRSGVPPDSVLAITNDPKAQNVSSHSEPFWILAAALKRYLDHPDSKGLLPLPGVLPDMKADSKGYVALQKIYREQAHKDFARFKTIYLSILSELGLRANVISDAVAESFCKNAKFLKVVRGHPIVRDTSQLSYNYTEDSDDLFHIYVGLQAYKAFVESNGRAPGVDDSLSSEAQSILKHFDHSEVFPHTDKILEEIKRAGGSQLHNIASFLGGTGAQEVIKAITHQYIMMDGTMVYDGIGGKTAVLRFSN</sequence>